<feature type="coiled-coil region" evidence="1">
    <location>
        <begin position="111"/>
        <end position="166"/>
    </location>
</feature>
<keyword evidence="1" id="KW-0175">Coiled coil</keyword>
<dbReference type="EMBL" id="QDEB01061293">
    <property type="protein sequence ID" value="RZC36503.1"/>
    <property type="molecule type" value="Genomic_DNA"/>
</dbReference>
<evidence type="ECO:0000256" key="2">
    <source>
        <dbReference type="SAM" id="SignalP"/>
    </source>
</evidence>
<dbReference type="SUPFAM" id="SSF57997">
    <property type="entry name" value="Tropomyosin"/>
    <property type="match status" value="1"/>
</dbReference>
<evidence type="ECO:0000256" key="1">
    <source>
        <dbReference type="SAM" id="Coils"/>
    </source>
</evidence>
<dbReference type="Proteomes" id="UP000292052">
    <property type="component" value="Unassembled WGS sequence"/>
</dbReference>
<proteinExistence type="predicted"/>
<feature type="chain" id="PRO_5019760055" evidence="2">
    <location>
        <begin position="21"/>
        <end position="264"/>
    </location>
</feature>
<reference evidence="3 4" key="1">
    <citation type="submission" date="2017-03" db="EMBL/GenBank/DDBJ databases">
        <title>Genome of the blue death feigning beetle - Asbolus verrucosus.</title>
        <authorList>
            <person name="Rider S.D."/>
        </authorList>
    </citation>
    <scope>NUCLEOTIDE SEQUENCE [LARGE SCALE GENOMIC DNA]</scope>
    <source>
        <strain evidence="3">Butters</strain>
        <tissue evidence="3">Head and leg muscle</tissue>
    </source>
</reference>
<evidence type="ECO:0000313" key="3">
    <source>
        <dbReference type="EMBL" id="RZC36503.1"/>
    </source>
</evidence>
<gene>
    <name evidence="3" type="ORF">BDFB_006185</name>
</gene>
<sequence length="264" mass="27350">MTRFSVVTLAILMAIASTKQQKLSVIAAAEPETQASHHSGITSVKFGGYSVHGGKKYSSPAKLTSLAHTSAFQAKTAVRNQQTAGIQAALGAQSGYARAALEAASAAQVALVAKQVIVQNLERQVGELQSQLQAAQSQYQQTLQAANAAQNAAQQSQQQMNAATAVLAAIQQSVQQTERVAASTGAVAAAQGQMVQEAEQRLGSVHSRLNDALAGLQQTQMSARRAAAAAQLAQSKAVASAQLVTVNNVVGNNQINGHISGYHK</sequence>
<organism evidence="3 4">
    <name type="scientific">Asbolus verrucosus</name>
    <name type="common">Desert ironclad beetle</name>
    <dbReference type="NCBI Taxonomy" id="1661398"/>
    <lineage>
        <taxon>Eukaryota</taxon>
        <taxon>Metazoa</taxon>
        <taxon>Ecdysozoa</taxon>
        <taxon>Arthropoda</taxon>
        <taxon>Hexapoda</taxon>
        <taxon>Insecta</taxon>
        <taxon>Pterygota</taxon>
        <taxon>Neoptera</taxon>
        <taxon>Endopterygota</taxon>
        <taxon>Coleoptera</taxon>
        <taxon>Polyphaga</taxon>
        <taxon>Cucujiformia</taxon>
        <taxon>Tenebrionidae</taxon>
        <taxon>Pimeliinae</taxon>
        <taxon>Asbolus</taxon>
    </lineage>
</organism>
<dbReference type="PANTHER" id="PTHR37161">
    <property type="entry name" value="HDC10475"/>
    <property type="match status" value="1"/>
</dbReference>
<comment type="caution">
    <text evidence="3">The sequence shown here is derived from an EMBL/GenBank/DDBJ whole genome shotgun (WGS) entry which is preliminary data.</text>
</comment>
<evidence type="ECO:0000313" key="4">
    <source>
        <dbReference type="Proteomes" id="UP000292052"/>
    </source>
</evidence>
<dbReference type="OrthoDB" id="6781545at2759"/>
<dbReference type="PANTHER" id="PTHR37161:SF3">
    <property type="entry name" value="HDC10475"/>
    <property type="match status" value="1"/>
</dbReference>
<accession>A0A482VV26</accession>
<keyword evidence="2" id="KW-0732">Signal</keyword>
<dbReference type="InterPro" id="IPR007999">
    <property type="entry name" value="DUF745"/>
</dbReference>
<feature type="signal peptide" evidence="2">
    <location>
        <begin position="1"/>
        <end position="20"/>
    </location>
</feature>
<name>A0A482VV26_ASBVE</name>
<dbReference type="Pfam" id="PF05335">
    <property type="entry name" value="DUF745"/>
    <property type="match status" value="1"/>
</dbReference>
<keyword evidence="4" id="KW-1185">Reference proteome</keyword>
<protein>
    <submittedName>
        <fullName evidence="3">DUF745 domain containing protein</fullName>
    </submittedName>
</protein>
<dbReference type="AlphaFoldDB" id="A0A482VV26"/>